<gene>
    <name evidence="8" type="ORF">GTW20_22555</name>
</gene>
<feature type="transmembrane region" description="Helical" evidence="7">
    <location>
        <begin position="306"/>
        <end position="326"/>
    </location>
</feature>
<feature type="region of interest" description="Disordered" evidence="6">
    <location>
        <begin position="199"/>
        <end position="221"/>
    </location>
</feature>
<name>A0A7K2IYC2_9ACTN</name>
<protein>
    <submittedName>
        <fullName evidence="8">MFS transporter</fullName>
    </submittedName>
</protein>
<feature type="transmembrane region" description="Helical" evidence="7">
    <location>
        <begin position="92"/>
        <end position="122"/>
    </location>
</feature>
<dbReference type="InterPro" id="IPR011701">
    <property type="entry name" value="MFS"/>
</dbReference>
<keyword evidence="4 7" id="KW-1133">Transmembrane helix</keyword>
<evidence type="ECO:0000256" key="3">
    <source>
        <dbReference type="ARBA" id="ARBA00022692"/>
    </source>
</evidence>
<accession>A0A7K2IYC2</accession>
<feature type="transmembrane region" description="Helical" evidence="7">
    <location>
        <begin position="242"/>
        <end position="264"/>
    </location>
</feature>
<feature type="transmembrane region" description="Helical" evidence="7">
    <location>
        <begin position="371"/>
        <end position="390"/>
    </location>
</feature>
<dbReference type="PANTHER" id="PTHR23513:SF6">
    <property type="entry name" value="MAJOR FACILITATOR SUPERFAMILY ASSOCIATED DOMAIN-CONTAINING PROTEIN"/>
    <property type="match status" value="1"/>
</dbReference>
<dbReference type="Gene3D" id="1.20.1250.20">
    <property type="entry name" value="MFS general substrate transporter like domains"/>
    <property type="match status" value="1"/>
</dbReference>
<keyword evidence="5 7" id="KW-0472">Membrane</keyword>
<dbReference type="InterPro" id="IPR036259">
    <property type="entry name" value="MFS_trans_sf"/>
</dbReference>
<evidence type="ECO:0000313" key="8">
    <source>
        <dbReference type="EMBL" id="MYR34962.1"/>
    </source>
</evidence>
<evidence type="ECO:0000313" key="9">
    <source>
        <dbReference type="Proteomes" id="UP000467124"/>
    </source>
</evidence>
<dbReference type="PANTHER" id="PTHR23513">
    <property type="entry name" value="INTEGRAL MEMBRANE EFFLUX PROTEIN-RELATED"/>
    <property type="match status" value="1"/>
</dbReference>
<feature type="transmembrane region" description="Helical" evidence="7">
    <location>
        <begin position="17"/>
        <end position="38"/>
    </location>
</feature>
<dbReference type="CDD" id="cd06173">
    <property type="entry name" value="MFS_MefA_like"/>
    <property type="match status" value="1"/>
</dbReference>
<evidence type="ECO:0000256" key="7">
    <source>
        <dbReference type="SAM" id="Phobius"/>
    </source>
</evidence>
<organism evidence="8 9">
    <name type="scientific">Nocardiopsis alba</name>
    <dbReference type="NCBI Taxonomy" id="53437"/>
    <lineage>
        <taxon>Bacteria</taxon>
        <taxon>Bacillati</taxon>
        <taxon>Actinomycetota</taxon>
        <taxon>Actinomycetes</taxon>
        <taxon>Streptosporangiales</taxon>
        <taxon>Nocardiopsidaceae</taxon>
        <taxon>Nocardiopsis</taxon>
    </lineage>
</organism>
<dbReference type="Pfam" id="PF07690">
    <property type="entry name" value="MFS_1"/>
    <property type="match status" value="1"/>
</dbReference>
<dbReference type="GO" id="GO:0022857">
    <property type="term" value="F:transmembrane transporter activity"/>
    <property type="evidence" value="ECO:0007669"/>
    <property type="project" value="InterPro"/>
</dbReference>
<dbReference type="RefSeq" id="WP_161111801.1">
    <property type="nucleotide sequence ID" value="NZ_JBEYHW010000002.1"/>
</dbReference>
<dbReference type="AlphaFoldDB" id="A0A7K2IYC2"/>
<evidence type="ECO:0000256" key="6">
    <source>
        <dbReference type="SAM" id="MobiDB-lite"/>
    </source>
</evidence>
<feature type="transmembrane region" description="Helical" evidence="7">
    <location>
        <begin position="332"/>
        <end position="351"/>
    </location>
</feature>
<keyword evidence="3 7" id="KW-0812">Transmembrane</keyword>
<comment type="caution">
    <text evidence="8">The sequence shown here is derived from an EMBL/GenBank/DDBJ whole genome shotgun (WGS) entry which is preliminary data.</text>
</comment>
<feature type="transmembrane region" description="Helical" evidence="7">
    <location>
        <begin position="50"/>
        <end position="71"/>
    </location>
</feature>
<comment type="subcellular location">
    <subcellularLocation>
        <location evidence="1">Cell membrane</location>
        <topology evidence="1">Multi-pass membrane protein</topology>
    </subcellularLocation>
</comment>
<keyword evidence="2" id="KW-1003">Cell membrane</keyword>
<sequence length="431" mass="44699">MSDPTIRASRTPLGGRFWALWSASLASNLSDGVAMIAMPWLASSLAPDDAALVAAVATAGRLPWLLLALPVGVLVDRVPRFTLMISADSLRVLLWASLALAVFSGQASIPLLAAFAFCFGVLEVCYDTAAETTVTSLVPGGELERANGHLRSGAIVAQEFTGRPLGGFVLTLGLFVPFLFNIAALLVSVAALVRVRATAPAGDGGSEPALGSSSKAPRGLRGVGEDVVEGVRAVWNQPLLRGVAIIAIFVNTTYATLLSTQVLFVRDTLGLGSTGFGLLMAFAAIGGIVGGQMVSWTRSVLPHGTLPTFCLAGSGLLYLLVSLFPITPVVAGVYLLSGGLVLGYAVAMTSIRQRVTPNHLLGRVNAAMRTVGWGMSAVGMALGGVLVSSLTPVLGQADALRVPYVLVSAVSLVVVLFFGRRLIGLVREHDV</sequence>
<evidence type="ECO:0000256" key="5">
    <source>
        <dbReference type="ARBA" id="ARBA00023136"/>
    </source>
</evidence>
<evidence type="ECO:0000256" key="1">
    <source>
        <dbReference type="ARBA" id="ARBA00004651"/>
    </source>
</evidence>
<reference evidence="8 9" key="1">
    <citation type="journal article" date="2019" name="Nat. Commun.">
        <title>The antimicrobial potential of Streptomyces from insect microbiomes.</title>
        <authorList>
            <person name="Chevrette M.G."/>
            <person name="Carlson C.M."/>
            <person name="Ortega H.E."/>
            <person name="Thomas C."/>
            <person name="Ananiev G.E."/>
            <person name="Barns K.J."/>
            <person name="Book A.J."/>
            <person name="Cagnazzo J."/>
            <person name="Carlos C."/>
            <person name="Flanigan W."/>
            <person name="Grubbs K.J."/>
            <person name="Horn H.A."/>
            <person name="Hoffmann F.M."/>
            <person name="Klassen J.L."/>
            <person name="Knack J.J."/>
            <person name="Lewin G.R."/>
            <person name="McDonald B.R."/>
            <person name="Muller L."/>
            <person name="Melo W.G.P."/>
            <person name="Pinto-Tomas A.A."/>
            <person name="Schmitz A."/>
            <person name="Wendt-Pienkowski E."/>
            <person name="Wildman S."/>
            <person name="Zhao M."/>
            <person name="Zhang F."/>
            <person name="Bugni T.S."/>
            <person name="Andes D.R."/>
            <person name="Pupo M.T."/>
            <person name="Currie C.R."/>
        </authorList>
    </citation>
    <scope>NUCLEOTIDE SEQUENCE [LARGE SCALE GENOMIC DNA]</scope>
    <source>
        <strain evidence="8 9">SID5840</strain>
    </source>
</reference>
<dbReference type="Proteomes" id="UP000467124">
    <property type="component" value="Unassembled WGS sequence"/>
</dbReference>
<dbReference type="SUPFAM" id="SSF103473">
    <property type="entry name" value="MFS general substrate transporter"/>
    <property type="match status" value="1"/>
</dbReference>
<evidence type="ECO:0000256" key="4">
    <source>
        <dbReference type="ARBA" id="ARBA00022989"/>
    </source>
</evidence>
<dbReference type="GO" id="GO:0005886">
    <property type="term" value="C:plasma membrane"/>
    <property type="evidence" value="ECO:0007669"/>
    <property type="project" value="UniProtKB-SubCell"/>
</dbReference>
<feature type="transmembrane region" description="Helical" evidence="7">
    <location>
        <begin position="402"/>
        <end position="419"/>
    </location>
</feature>
<evidence type="ECO:0000256" key="2">
    <source>
        <dbReference type="ARBA" id="ARBA00022475"/>
    </source>
</evidence>
<dbReference type="EMBL" id="WWHY01000001">
    <property type="protein sequence ID" value="MYR34962.1"/>
    <property type="molecule type" value="Genomic_DNA"/>
</dbReference>
<feature type="transmembrane region" description="Helical" evidence="7">
    <location>
        <begin position="168"/>
        <end position="193"/>
    </location>
</feature>
<proteinExistence type="predicted"/>
<feature type="transmembrane region" description="Helical" evidence="7">
    <location>
        <begin position="276"/>
        <end position="294"/>
    </location>
</feature>